<protein>
    <recommendedName>
        <fullName evidence="8">Mannan endo-1,4-beta-mannosidase</fullName>
    </recommendedName>
</protein>
<feature type="region of interest" description="Disordered" evidence="2">
    <location>
        <begin position="1"/>
        <end position="23"/>
    </location>
</feature>
<organism evidence="6 7">
    <name type="scientific">Cucurbita argyrosperma subsp. sororia</name>
    <dbReference type="NCBI Taxonomy" id="37648"/>
    <lineage>
        <taxon>Eukaryota</taxon>
        <taxon>Viridiplantae</taxon>
        <taxon>Streptophyta</taxon>
        <taxon>Embryophyta</taxon>
        <taxon>Tracheophyta</taxon>
        <taxon>Spermatophyta</taxon>
        <taxon>Magnoliopsida</taxon>
        <taxon>eudicotyledons</taxon>
        <taxon>Gunneridae</taxon>
        <taxon>Pentapetalae</taxon>
        <taxon>rosids</taxon>
        <taxon>fabids</taxon>
        <taxon>Cucurbitales</taxon>
        <taxon>Cucurbitaceae</taxon>
        <taxon>Cucurbiteae</taxon>
        <taxon>Cucurbita</taxon>
    </lineage>
</organism>
<dbReference type="AlphaFoldDB" id="A0AAV6P594"/>
<name>A0AAV6P594_9ROSI</name>
<dbReference type="InterPro" id="IPR004864">
    <property type="entry name" value="LEA_2"/>
</dbReference>
<dbReference type="Pfam" id="PF03168">
    <property type="entry name" value="LEA_2"/>
    <property type="match status" value="1"/>
</dbReference>
<accession>A0AAV6P594</accession>
<feature type="domain" description="Glycoside hydrolase family 5" evidence="4">
    <location>
        <begin position="196"/>
        <end position="481"/>
    </location>
</feature>
<evidence type="ECO:0000256" key="2">
    <source>
        <dbReference type="SAM" id="MobiDB-lite"/>
    </source>
</evidence>
<comment type="caution">
    <text evidence="6">The sequence shown here is derived from an EMBL/GenBank/DDBJ whole genome shotgun (WGS) entry which is preliminary data.</text>
</comment>
<dbReference type="EMBL" id="JAGKQH010000002">
    <property type="protein sequence ID" value="KAG6606064.1"/>
    <property type="molecule type" value="Genomic_DNA"/>
</dbReference>
<evidence type="ECO:0000259" key="5">
    <source>
        <dbReference type="Pfam" id="PF03168"/>
    </source>
</evidence>
<dbReference type="InterPro" id="IPR001547">
    <property type="entry name" value="Glyco_hydro_5"/>
</dbReference>
<keyword evidence="3" id="KW-0812">Transmembrane</keyword>
<gene>
    <name evidence="6" type="ORF">SDJN03_03381</name>
</gene>
<dbReference type="GO" id="GO:0000272">
    <property type="term" value="P:polysaccharide catabolic process"/>
    <property type="evidence" value="ECO:0007669"/>
    <property type="project" value="InterPro"/>
</dbReference>
<keyword evidence="7" id="KW-1185">Reference proteome</keyword>
<keyword evidence="3" id="KW-1133">Transmembrane helix</keyword>
<sequence>MAEKDQVKPLASPATHLRSDDDQFLPPPAKLRLHRNKYIMCSGCFAALLLILAVIGIVLGFTVLHIKTPDLKIDKLSFSNATSNGGVIIVASVFVRNPNVASFKYSKATTVIYYHNEMIGEGETSGGEAKAKDTMTMNVTVEIKAEEMDEGLSLMEDLKSGGRWIIDSTTGRRVKLVCVNWPSHTQSMLIEGLNHRPLKELADEAIKLRFNCVRLTYATQMFTRYANRTVEENFDLLDLEPAKAGLAQNNPFVLNKTIAEAYEAVVDVLGESGLMVIADNHISQPRWCCSLDDGNGFFGDRYFDPQEWLQGLSLVAQRFSKKSTVVGMSLRNEIRGTNENANDWNNYVTQGVTTIHNINPNVLVIVSGLNYDNDLRCLKEKPLNVSTLDNKLVFEVHLYSFSGDSESKFINQPLNNICANIINGFVDHAEFVTKGSNPFPLFVSEYGYDQREVNDAENRFMSCFTAHLAQNDLDWALWTWQGSYYYREGQAEPGETFGVLDSNWTQIKNPNFVQKFQLLQTMLQDPNSNASFSYVIYHPQSGQCIQVSNDNKDIFLGNCSISSRWTHDNDSTPIRMSSTGLCLKTNREGLMPSLSTDCLGPQSSWSAISNTKLHLATIAPNGKSLCLQVESSNSSKIVTNSCICTNGVPNCLQDTRSQWFELVKTNTL</sequence>
<feature type="transmembrane region" description="Helical" evidence="3">
    <location>
        <begin position="38"/>
        <end position="64"/>
    </location>
</feature>
<dbReference type="Pfam" id="PF00150">
    <property type="entry name" value="Cellulase"/>
    <property type="match status" value="1"/>
</dbReference>
<feature type="non-terminal residue" evidence="6">
    <location>
        <position position="1"/>
    </location>
</feature>
<keyword evidence="1" id="KW-0378">Hydrolase</keyword>
<evidence type="ECO:0000256" key="1">
    <source>
        <dbReference type="ARBA" id="ARBA00022801"/>
    </source>
</evidence>
<reference evidence="6 7" key="1">
    <citation type="journal article" date="2021" name="Hortic Res">
        <title>The domestication of Cucurbita argyrosperma as revealed by the genome of its wild relative.</title>
        <authorList>
            <person name="Barrera-Redondo J."/>
            <person name="Sanchez-de la Vega G."/>
            <person name="Aguirre-Liguori J.A."/>
            <person name="Castellanos-Morales G."/>
            <person name="Gutierrez-Guerrero Y.T."/>
            <person name="Aguirre-Dugua X."/>
            <person name="Aguirre-Planter E."/>
            <person name="Tenaillon M.I."/>
            <person name="Lira-Saade R."/>
            <person name="Eguiarte L.E."/>
        </authorList>
    </citation>
    <scope>NUCLEOTIDE SEQUENCE [LARGE SCALE GENOMIC DNA]</scope>
    <source>
        <strain evidence="6">JBR-2021</strain>
    </source>
</reference>
<dbReference type="GO" id="GO:0004553">
    <property type="term" value="F:hydrolase activity, hydrolyzing O-glycosyl compounds"/>
    <property type="evidence" value="ECO:0007669"/>
    <property type="project" value="InterPro"/>
</dbReference>
<dbReference type="PANTHER" id="PTHR31263">
    <property type="entry name" value="CELLULASE FAMILY PROTEIN (AFU_ORTHOLOGUE AFUA_5G14560)"/>
    <property type="match status" value="1"/>
</dbReference>
<evidence type="ECO:0000256" key="3">
    <source>
        <dbReference type="SAM" id="Phobius"/>
    </source>
</evidence>
<dbReference type="Proteomes" id="UP000685013">
    <property type="component" value="Chromosome 2"/>
</dbReference>
<dbReference type="PANTHER" id="PTHR31263:SF0">
    <property type="entry name" value="CELLULASE FAMILY PROTEIN (AFU_ORTHOLOGUE AFUA_5G14560)"/>
    <property type="match status" value="1"/>
</dbReference>
<proteinExistence type="predicted"/>
<evidence type="ECO:0000313" key="7">
    <source>
        <dbReference type="Proteomes" id="UP000685013"/>
    </source>
</evidence>
<evidence type="ECO:0000259" key="4">
    <source>
        <dbReference type="Pfam" id="PF00150"/>
    </source>
</evidence>
<keyword evidence="3" id="KW-0472">Membrane</keyword>
<feature type="domain" description="Late embryogenesis abundant protein LEA-2 subgroup" evidence="5">
    <location>
        <begin position="95"/>
        <end position="159"/>
    </location>
</feature>
<evidence type="ECO:0008006" key="8">
    <source>
        <dbReference type="Google" id="ProtNLM"/>
    </source>
</evidence>
<evidence type="ECO:0000313" key="6">
    <source>
        <dbReference type="EMBL" id="KAG6606064.1"/>
    </source>
</evidence>